<dbReference type="GO" id="GO:0003677">
    <property type="term" value="F:DNA binding"/>
    <property type="evidence" value="ECO:0007669"/>
    <property type="project" value="UniProtKB-KW"/>
</dbReference>
<proteinExistence type="inferred from homology"/>
<dbReference type="InterPro" id="IPR023405">
    <property type="entry name" value="Topo_IA_core_domain"/>
</dbReference>
<evidence type="ECO:0000256" key="5">
    <source>
        <dbReference type="ARBA" id="ARBA00022842"/>
    </source>
</evidence>
<dbReference type="PANTHER" id="PTHR42785">
    <property type="entry name" value="DNA TOPOISOMERASE, TYPE IA, CORE"/>
    <property type="match status" value="1"/>
</dbReference>
<evidence type="ECO:0000259" key="11">
    <source>
        <dbReference type="PROSITE" id="PS52039"/>
    </source>
</evidence>
<sequence length="948" mass="104075">MAGPLVIVESPTKAKKITEFLRGEDTGGASPTVIASVGHIRDLVSKAKELPEGKQKEWWSYLGIDPDDDFKPYYKVYDKKKDTVAELRRALKNADALYLATDEDREGEAIAWHLLQVLKPPKDMPVYRMVFHEITAPAIREAFANPRELDQLLVDAQETRRLLDRLAGYDLSQVLWKKVNRGLSAGRVQSVATRLVVEREREIMAFVSSDWWDIKGVFAASSEPIPFGAKLLELDGVRIATGNDFDDDGALKRDDRVILNEETVTSLAAELQTAPFSVRSVESKPYRKRPFAPFTTSTLQQVAGRRLKVSAKQVMSMAQGLYQQGYITYMRTDSTNLSGAAVAAAKAEITERYGASAIEQKPRTWGKKAANAQEAHEAIRPAGDRFRRPEEVRNEVAPGEFRLYEIIWQRTVASQMIDAIGEMVTVRLGAVTASGRDAEFSAAGTVITERGWMQVEDWRTDDTDTESEDDTERRLPQLKVGDGLDATEITPEGHATKPPARFTEASLVGKMEELGVGRPSTYASIMETIQGRGYVWKKGSALVPSWNAFAVTTLLEQHFAELVDYDFTANLEGVLDRISNGEANSVDTLSEFYFGPMVDGKRKDGLRDLVTERLPEIDAAAINTFLLGDDPNGMPVIAKPGKFGPYVQRGDDTASVPENLPPADLTVAVALELLAMPKGGKPIGEDPETGLTVFVMSGRFGPYVQLGEIEDAPDEKPRRSSLFKSMDPYEVTLETALELLSFPKVLGSDPETGKSIRAQNGKFGPYLTKGDEGDVEKPETRSLDSEEQMLGVTFEDALALFAAPRQFGKRAPKPPLADLGIDPASGRQMLIKDGKFGPYVTDGETNASLRVGDVPESLSPERGAELLQDRRVYIAENGGPAAKKAAKKSVKKATKKKATAKKSAKSRAKKPDLMTARTVGAGQSKAAKKATKKPNVIRSDSQILDQER</sequence>
<keyword evidence="5" id="KW-0460">Magnesium</keyword>
<gene>
    <name evidence="12" type="ORF">UFOPK3331_00830</name>
</gene>
<dbReference type="InterPro" id="IPR013825">
    <property type="entry name" value="Topo_IA_cen_sub2"/>
</dbReference>
<dbReference type="SMART" id="SM00493">
    <property type="entry name" value="TOPRIM"/>
    <property type="match status" value="1"/>
</dbReference>
<feature type="region of interest" description="Disordered" evidence="9">
    <location>
        <begin position="753"/>
        <end position="785"/>
    </location>
</feature>
<evidence type="ECO:0000256" key="1">
    <source>
        <dbReference type="ARBA" id="ARBA00000213"/>
    </source>
</evidence>
<dbReference type="InterPro" id="IPR006171">
    <property type="entry name" value="TOPRIM_dom"/>
</dbReference>
<dbReference type="InterPro" id="IPR028612">
    <property type="entry name" value="Topoisom_1_IA"/>
</dbReference>
<dbReference type="EMBL" id="CAESAL010000022">
    <property type="protein sequence ID" value="CAB4339198.1"/>
    <property type="molecule type" value="Genomic_DNA"/>
</dbReference>
<protein>
    <recommendedName>
        <fullName evidence="3">DNA topoisomerase</fullName>
        <ecNumber evidence="3">5.6.2.1</ecNumber>
    </recommendedName>
</protein>
<dbReference type="NCBIfam" id="TIGR01051">
    <property type="entry name" value="topA_bact"/>
    <property type="match status" value="1"/>
</dbReference>
<evidence type="ECO:0000313" key="12">
    <source>
        <dbReference type="EMBL" id="CAB4339198.1"/>
    </source>
</evidence>
<dbReference type="Pfam" id="PF13368">
    <property type="entry name" value="Toprim_C_rpt"/>
    <property type="match status" value="4"/>
</dbReference>
<evidence type="ECO:0000256" key="6">
    <source>
        <dbReference type="ARBA" id="ARBA00023029"/>
    </source>
</evidence>
<dbReference type="SMART" id="SM00436">
    <property type="entry name" value="TOP1Bc"/>
    <property type="match status" value="1"/>
</dbReference>
<keyword evidence="8" id="KW-0413">Isomerase</keyword>
<dbReference type="InterPro" id="IPR025589">
    <property type="entry name" value="Toprim_C_rpt"/>
</dbReference>
<dbReference type="SUPFAM" id="SSF56712">
    <property type="entry name" value="Prokaryotic type I DNA topoisomerase"/>
    <property type="match status" value="1"/>
</dbReference>
<dbReference type="GO" id="GO:0046872">
    <property type="term" value="F:metal ion binding"/>
    <property type="evidence" value="ECO:0007669"/>
    <property type="project" value="UniProtKB-KW"/>
</dbReference>
<dbReference type="InterPro" id="IPR023406">
    <property type="entry name" value="Topo_IA_AS"/>
</dbReference>
<keyword evidence="4" id="KW-0479">Metal-binding</keyword>
<feature type="compositionally biased region" description="Basic residues" evidence="9">
    <location>
        <begin position="884"/>
        <end position="908"/>
    </location>
</feature>
<feature type="domain" description="Topo IA-type catalytic" evidence="11">
    <location>
        <begin position="150"/>
        <end position="600"/>
    </location>
</feature>
<accession>A0A6J5ZCP6</accession>
<dbReference type="Gene3D" id="2.70.20.10">
    <property type="entry name" value="Topoisomerase I, domain 3"/>
    <property type="match status" value="1"/>
</dbReference>
<dbReference type="HAMAP" id="MF_00952">
    <property type="entry name" value="Topoisom_1_prok"/>
    <property type="match status" value="1"/>
</dbReference>
<feature type="domain" description="Toprim" evidence="10">
    <location>
        <begin position="3"/>
        <end position="134"/>
    </location>
</feature>
<dbReference type="Gene3D" id="1.10.290.10">
    <property type="entry name" value="Topoisomerase I, domain 4"/>
    <property type="match status" value="1"/>
</dbReference>
<evidence type="ECO:0000259" key="10">
    <source>
        <dbReference type="PROSITE" id="PS50880"/>
    </source>
</evidence>
<evidence type="ECO:0000256" key="2">
    <source>
        <dbReference type="ARBA" id="ARBA00009446"/>
    </source>
</evidence>
<dbReference type="InterPro" id="IPR000380">
    <property type="entry name" value="Topo_IA"/>
</dbReference>
<dbReference type="GO" id="GO:0006265">
    <property type="term" value="P:DNA topological change"/>
    <property type="evidence" value="ECO:0007669"/>
    <property type="project" value="InterPro"/>
</dbReference>
<dbReference type="PROSITE" id="PS00396">
    <property type="entry name" value="TOPO_IA_1"/>
    <property type="match status" value="1"/>
</dbReference>
<evidence type="ECO:0000256" key="3">
    <source>
        <dbReference type="ARBA" id="ARBA00012891"/>
    </source>
</evidence>
<reference evidence="12" key="1">
    <citation type="submission" date="2020-05" db="EMBL/GenBank/DDBJ databases">
        <authorList>
            <person name="Chiriac C."/>
            <person name="Salcher M."/>
            <person name="Ghai R."/>
            <person name="Kavagutti S V."/>
        </authorList>
    </citation>
    <scope>NUCLEOTIDE SEQUENCE</scope>
</reference>
<comment type="similarity">
    <text evidence="2">Belongs to the type IA topoisomerase family.</text>
</comment>
<dbReference type="PROSITE" id="PS50880">
    <property type="entry name" value="TOPRIM"/>
    <property type="match status" value="1"/>
</dbReference>
<dbReference type="GO" id="GO:0003917">
    <property type="term" value="F:DNA topoisomerase type I (single strand cut, ATP-independent) activity"/>
    <property type="evidence" value="ECO:0007669"/>
    <property type="project" value="UniProtKB-EC"/>
</dbReference>
<evidence type="ECO:0000256" key="9">
    <source>
        <dbReference type="SAM" id="MobiDB-lite"/>
    </source>
</evidence>
<dbReference type="Gene3D" id="1.10.460.10">
    <property type="entry name" value="Topoisomerase I, domain 2"/>
    <property type="match status" value="1"/>
</dbReference>
<dbReference type="PRINTS" id="PR00417">
    <property type="entry name" value="PRTPISMRASEI"/>
</dbReference>
<dbReference type="Pfam" id="PF01751">
    <property type="entry name" value="Toprim"/>
    <property type="match status" value="1"/>
</dbReference>
<evidence type="ECO:0000256" key="8">
    <source>
        <dbReference type="ARBA" id="ARBA00023235"/>
    </source>
</evidence>
<comment type="catalytic activity">
    <reaction evidence="1">
        <text>ATP-independent breakage of single-stranded DNA, followed by passage and rejoining.</text>
        <dbReference type="EC" id="5.6.2.1"/>
    </reaction>
</comment>
<name>A0A6J5ZCP6_9ZZZZ</name>
<dbReference type="CDD" id="cd03363">
    <property type="entry name" value="TOPRIM_TopoIA_TopoI"/>
    <property type="match status" value="1"/>
</dbReference>
<dbReference type="InterPro" id="IPR034149">
    <property type="entry name" value="TOPRIM_TopoI"/>
</dbReference>
<keyword evidence="6" id="KW-0799">Topoisomerase</keyword>
<organism evidence="12">
    <name type="scientific">freshwater metagenome</name>
    <dbReference type="NCBI Taxonomy" id="449393"/>
    <lineage>
        <taxon>unclassified sequences</taxon>
        <taxon>metagenomes</taxon>
        <taxon>ecological metagenomes</taxon>
    </lineage>
</organism>
<dbReference type="InterPro" id="IPR013824">
    <property type="entry name" value="Topo_IA_cen_sub1"/>
</dbReference>
<dbReference type="CDD" id="cd00186">
    <property type="entry name" value="TOP1Ac"/>
    <property type="match status" value="1"/>
</dbReference>
<dbReference type="InterPro" id="IPR003601">
    <property type="entry name" value="Topo_IA_2"/>
</dbReference>
<dbReference type="AlphaFoldDB" id="A0A6J5ZCP6"/>
<evidence type="ECO:0000256" key="7">
    <source>
        <dbReference type="ARBA" id="ARBA00023125"/>
    </source>
</evidence>
<dbReference type="Gene3D" id="3.40.50.140">
    <property type="match status" value="1"/>
</dbReference>
<dbReference type="InterPro" id="IPR005733">
    <property type="entry name" value="TopoI_bac-type"/>
</dbReference>
<dbReference type="PROSITE" id="PS52039">
    <property type="entry name" value="TOPO_IA_2"/>
    <property type="match status" value="1"/>
</dbReference>
<feature type="region of interest" description="Disordered" evidence="9">
    <location>
        <begin position="878"/>
        <end position="948"/>
    </location>
</feature>
<dbReference type="EC" id="5.6.2.1" evidence="3"/>
<feature type="compositionally biased region" description="Basic and acidic residues" evidence="9">
    <location>
        <begin position="769"/>
        <end position="784"/>
    </location>
</feature>
<keyword evidence="7" id="KW-0238">DNA-binding</keyword>
<evidence type="ECO:0000256" key="4">
    <source>
        <dbReference type="ARBA" id="ARBA00022723"/>
    </source>
</evidence>
<dbReference type="InterPro" id="IPR013826">
    <property type="entry name" value="Topo_IA_cen_sub3"/>
</dbReference>
<feature type="compositionally biased region" description="Polar residues" evidence="9">
    <location>
        <begin position="938"/>
        <end position="948"/>
    </location>
</feature>
<dbReference type="PANTHER" id="PTHR42785:SF1">
    <property type="entry name" value="DNA TOPOISOMERASE"/>
    <property type="match status" value="1"/>
</dbReference>
<dbReference type="SMART" id="SM00437">
    <property type="entry name" value="TOP1Ac"/>
    <property type="match status" value="1"/>
</dbReference>
<dbReference type="Pfam" id="PF01131">
    <property type="entry name" value="Topoisom_bac"/>
    <property type="match status" value="1"/>
</dbReference>
<dbReference type="InterPro" id="IPR003602">
    <property type="entry name" value="Topo_IA_DNA-bd_dom"/>
</dbReference>
<dbReference type="InterPro" id="IPR013497">
    <property type="entry name" value="Topo_IA_cen"/>
</dbReference>